<comment type="caution">
    <text evidence="1">The sequence shown here is derived from an EMBL/GenBank/DDBJ whole genome shotgun (WGS) entry which is preliminary data.</text>
</comment>
<gene>
    <name evidence="1" type="ORF">Tasa_028_017</name>
</gene>
<evidence type="ECO:0000313" key="1">
    <source>
        <dbReference type="EMBL" id="GAN54650.1"/>
    </source>
</evidence>
<proteinExistence type="predicted"/>
<dbReference type="Proteomes" id="UP000032679">
    <property type="component" value="Unassembled WGS sequence"/>
</dbReference>
<organism evidence="1 2">
    <name type="scientific">Tanticharoenia sakaeratensis NBRC 103193</name>
    <dbReference type="NCBI Taxonomy" id="1231623"/>
    <lineage>
        <taxon>Bacteria</taxon>
        <taxon>Pseudomonadati</taxon>
        <taxon>Pseudomonadota</taxon>
        <taxon>Alphaproteobacteria</taxon>
        <taxon>Acetobacterales</taxon>
        <taxon>Acetobacteraceae</taxon>
        <taxon>Tanticharoenia</taxon>
    </lineage>
</organism>
<dbReference type="EMBL" id="BALE01000028">
    <property type="protein sequence ID" value="GAN54650.1"/>
    <property type="molecule type" value="Genomic_DNA"/>
</dbReference>
<sequence length="164" mass="16969">MQTDVPPASPQAVVDQLVQEPWRYDGTATGVAALESTTWRNGRQPTRILIGLHPVAPASVSDVPGPARQQLAGEIVALDSDSRPVAAAPIGGTIDRGAGPRANTAACELKTHLAADLVLHGVCGPQLLSGSMSVEEPTLARVLIDIGAASPPMTAGEYWLGPLR</sequence>
<reference evidence="1 2" key="1">
    <citation type="submission" date="2012-10" db="EMBL/GenBank/DDBJ databases">
        <title>Genome sequencing of Tanticharoenia sakaeratensis NBRC 103193.</title>
        <authorList>
            <person name="Azuma Y."/>
            <person name="Hadano H."/>
            <person name="Hirakawa H."/>
            <person name="Matsushita K."/>
        </authorList>
    </citation>
    <scope>NUCLEOTIDE SEQUENCE [LARGE SCALE GENOMIC DNA]</scope>
    <source>
        <strain evidence="1 2">NBRC 103193</strain>
    </source>
</reference>
<name>A0A0D6MMK0_9PROT</name>
<protein>
    <submittedName>
        <fullName evidence="1">Uncharacterized protein</fullName>
    </submittedName>
</protein>
<accession>A0A0D6MMK0</accession>
<evidence type="ECO:0000313" key="2">
    <source>
        <dbReference type="Proteomes" id="UP000032679"/>
    </source>
</evidence>
<dbReference type="AlphaFoldDB" id="A0A0D6MMK0"/>
<keyword evidence="2" id="KW-1185">Reference proteome</keyword>